<dbReference type="OrthoDB" id="6659752at2"/>
<gene>
    <name evidence="1" type="ORF">AOC03_05655</name>
</gene>
<organism evidence="1 2">
    <name type="scientific">Psychrobacter urativorans</name>
    <dbReference type="NCBI Taxonomy" id="45610"/>
    <lineage>
        <taxon>Bacteria</taxon>
        <taxon>Pseudomonadati</taxon>
        <taxon>Pseudomonadota</taxon>
        <taxon>Gammaproteobacteria</taxon>
        <taxon>Moraxellales</taxon>
        <taxon>Moraxellaceae</taxon>
        <taxon>Psychrobacter</taxon>
    </lineage>
</organism>
<evidence type="ECO:0000313" key="2">
    <source>
        <dbReference type="Proteomes" id="UP000059847"/>
    </source>
</evidence>
<dbReference type="RefSeq" id="WP_062534120.1">
    <property type="nucleotide sequence ID" value="NZ_CP012678.1"/>
</dbReference>
<reference evidence="1 2" key="1">
    <citation type="submission" date="2015-09" db="EMBL/GenBank/DDBJ databases">
        <title>Complete genome of Psychrobacter urativorans R10.10B.</title>
        <authorList>
            <person name="See-Too W.S."/>
            <person name="Chan K.G."/>
        </authorList>
    </citation>
    <scope>NUCLEOTIDE SEQUENCE [LARGE SCALE GENOMIC DNA]</scope>
    <source>
        <strain evidence="1 2">R10.10B</strain>
    </source>
</reference>
<dbReference type="EMBL" id="CP012678">
    <property type="protein sequence ID" value="ALF59604.1"/>
    <property type="molecule type" value="Genomic_DNA"/>
</dbReference>
<accession>A0A0M4TET1</accession>
<keyword evidence="2" id="KW-1185">Reference proteome</keyword>
<proteinExistence type="predicted"/>
<evidence type="ECO:0000313" key="1">
    <source>
        <dbReference type="EMBL" id="ALF59604.1"/>
    </source>
</evidence>
<dbReference type="Proteomes" id="UP000059847">
    <property type="component" value="Chromosome"/>
</dbReference>
<protein>
    <submittedName>
        <fullName evidence="1">Uncharacterized protein</fullName>
    </submittedName>
</protein>
<sequence length="59" mass="6402">MPYLFGGLVILNALTLGYYLFVQQPTATHSVKMAQAELIEPLAFTNSAVHIPPLIGSKD</sequence>
<dbReference type="AlphaFoldDB" id="A0A0M4TET1"/>
<name>A0A0M4TET1_9GAMM</name>
<dbReference type="KEGG" id="pur:AOC03_05655"/>